<dbReference type="EMBL" id="JADOTY010000001">
    <property type="protein sequence ID" value="MBG6099779.1"/>
    <property type="molecule type" value="Genomic_DNA"/>
</dbReference>
<dbReference type="Proteomes" id="UP000631791">
    <property type="component" value="Unassembled WGS sequence"/>
</dbReference>
<evidence type="ECO:0000313" key="1">
    <source>
        <dbReference type="EMBL" id="MBG6099779.1"/>
    </source>
</evidence>
<dbReference type="Gene3D" id="3.30.460.10">
    <property type="entry name" value="Beta Polymerase, domain 2"/>
    <property type="match status" value="1"/>
</dbReference>
<evidence type="ECO:0000313" key="2">
    <source>
        <dbReference type="Proteomes" id="UP000631791"/>
    </source>
</evidence>
<dbReference type="RefSeq" id="WP_196919030.1">
    <property type="nucleotide sequence ID" value="NZ_JADOTY010000001.1"/>
</dbReference>
<name>A0ABS0JTV3_9ACTN</name>
<dbReference type="InterPro" id="IPR007344">
    <property type="entry name" value="GrpB/CoaE"/>
</dbReference>
<gene>
    <name evidence="1" type="ORF">IW249_000193</name>
</gene>
<comment type="caution">
    <text evidence="1">The sequence shown here is derived from an EMBL/GenBank/DDBJ whole genome shotgun (WGS) entry which is preliminary data.</text>
</comment>
<dbReference type="Pfam" id="PF04229">
    <property type="entry name" value="GrpB"/>
    <property type="match status" value="1"/>
</dbReference>
<sequence>MTWPSIRRTSCSASTQLFRDWLRAHPHDRERYAATKRRLARDTAHRPRDYSLAKNDVIDEIYARIFAAG</sequence>
<dbReference type="InterPro" id="IPR043519">
    <property type="entry name" value="NT_sf"/>
</dbReference>
<reference evidence="1 2" key="1">
    <citation type="submission" date="2020-11" db="EMBL/GenBank/DDBJ databases">
        <title>Sequencing the genomes of 1000 actinobacteria strains.</title>
        <authorList>
            <person name="Klenk H.-P."/>
        </authorList>
    </citation>
    <scope>NUCLEOTIDE SEQUENCE [LARGE SCALE GENOMIC DNA]</scope>
    <source>
        <strain evidence="1 2">DSM 101695</strain>
    </source>
</reference>
<organism evidence="1 2">
    <name type="scientific">Micromonospora vinacea</name>
    <dbReference type="NCBI Taxonomy" id="709878"/>
    <lineage>
        <taxon>Bacteria</taxon>
        <taxon>Bacillati</taxon>
        <taxon>Actinomycetota</taxon>
        <taxon>Actinomycetes</taxon>
        <taxon>Micromonosporales</taxon>
        <taxon>Micromonosporaceae</taxon>
        <taxon>Micromonospora</taxon>
    </lineage>
</organism>
<proteinExistence type="predicted"/>
<accession>A0ABS0JTV3</accession>
<keyword evidence="2" id="KW-1185">Reference proteome</keyword>
<protein>
    <submittedName>
        <fullName evidence="1">GrpB-like predicted nucleotidyltransferase (UPF0157 family)</fullName>
    </submittedName>
</protein>
<dbReference type="SUPFAM" id="SSF81301">
    <property type="entry name" value="Nucleotidyltransferase"/>
    <property type="match status" value="1"/>
</dbReference>